<reference evidence="1 2" key="1">
    <citation type="journal article" date="2022" name="New Phytol.">
        <title>Ecological generalism drives hyperdiversity of secondary metabolite gene clusters in xylarialean endophytes.</title>
        <authorList>
            <person name="Franco M.E.E."/>
            <person name="Wisecaver J.H."/>
            <person name="Arnold A.E."/>
            <person name="Ju Y.M."/>
            <person name="Slot J.C."/>
            <person name="Ahrendt S."/>
            <person name="Moore L.P."/>
            <person name="Eastman K.E."/>
            <person name="Scott K."/>
            <person name="Konkel Z."/>
            <person name="Mondo S.J."/>
            <person name="Kuo A."/>
            <person name="Hayes R.D."/>
            <person name="Haridas S."/>
            <person name="Andreopoulos B."/>
            <person name="Riley R."/>
            <person name="LaButti K."/>
            <person name="Pangilinan J."/>
            <person name="Lipzen A."/>
            <person name="Amirebrahimi M."/>
            <person name="Yan J."/>
            <person name="Adam C."/>
            <person name="Keymanesh K."/>
            <person name="Ng V."/>
            <person name="Louie K."/>
            <person name="Northen T."/>
            <person name="Drula E."/>
            <person name="Henrissat B."/>
            <person name="Hsieh H.M."/>
            <person name="Youens-Clark K."/>
            <person name="Lutzoni F."/>
            <person name="Miadlikowska J."/>
            <person name="Eastwood D.C."/>
            <person name="Hamelin R.C."/>
            <person name="Grigoriev I.V."/>
            <person name="U'Ren J.M."/>
        </authorList>
    </citation>
    <scope>NUCLEOTIDE SEQUENCE [LARGE SCALE GENOMIC DNA]</scope>
    <source>
        <strain evidence="1 2">ER1909</strain>
    </source>
</reference>
<organism evidence="1 2">
    <name type="scientific">Hypoxylon rubiginosum</name>
    <dbReference type="NCBI Taxonomy" id="110542"/>
    <lineage>
        <taxon>Eukaryota</taxon>
        <taxon>Fungi</taxon>
        <taxon>Dikarya</taxon>
        <taxon>Ascomycota</taxon>
        <taxon>Pezizomycotina</taxon>
        <taxon>Sordariomycetes</taxon>
        <taxon>Xylariomycetidae</taxon>
        <taxon>Xylariales</taxon>
        <taxon>Hypoxylaceae</taxon>
        <taxon>Hypoxylon</taxon>
    </lineage>
</organism>
<comment type="caution">
    <text evidence="1">The sequence shown here is derived from an EMBL/GenBank/DDBJ whole genome shotgun (WGS) entry which is preliminary data.</text>
</comment>
<evidence type="ECO:0000313" key="1">
    <source>
        <dbReference type="EMBL" id="KAI6093744.1"/>
    </source>
</evidence>
<gene>
    <name evidence="1" type="ORF">F4821DRAFT_4692</name>
</gene>
<evidence type="ECO:0000313" key="2">
    <source>
        <dbReference type="Proteomes" id="UP001497680"/>
    </source>
</evidence>
<protein>
    <submittedName>
        <fullName evidence="1">Uncharacterized protein</fullName>
    </submittedName>
</protein>
<proteinExistence type="predicted"/>
<sequence length="346" mass="39402">MSKNQDFELLKPVVTSPQRPRHQVKRSITELKLPRYHHLHHHHHRKDRDNDALSAGPMLQLPRGPVELPRSEGATPSATFDINRRTSMLSSASEDVMHSTASATPQQPLITQEELLREQKEKAASRIAGLRKSLMELSAFSTETTRRLDDTYYSVLEKLNMLQGTITDLKELAGMSQELDESFKTESQGLVNELEQQIDSFGQFDDQQKRILELRGRIHTGRDKVDNLSRRVDVVRERIEGWERADLEWQERTRKRLKTIWIIMSVTIFSLMLIFVGAQYAPSSEDISALTDLALGKEGGQPDLGKIGANRSENVAAMMDEVREAISSRRGDRAVESDVFRAFDEL</sequence>
<dbReference type="EMBL" id="MU394280">
    <property type="protein sequence ID" value="KAI6093744.1"/>
    <property type="molecule type" value="Genomic_DNA"/>
</dbReference>
<accession>A0ACC0DLU0</accession>
<name>A0ACC0DLU0_9PEZI</name>
<keyword evidence="2" id="KW-1185">Reference proteome</keyword>
<dbReference type="Proteomes" id="UP001497680">
    <property type="component" value="Unassembled WGS sequence"/>
</dbReference>